<keyword evidence="1" id="KW-0496">Mitochondrion</keyword>
<dbReference type="PIRSF" id="PIRSF002216">
    <property type="entry name" value="MRPL31_prd"/>
    <property type="match status" value="1"/>
</dbReference>
<keyword evidence="1 2" id="KW-0689">Ribosomal protein</keyword>
<dbReference type="GO" id="GO:0003735">
    <property type="term" value="F:structural constituent of ribosome"/>
    <property type="evidence" value="ECO:0007669"/>
    <property type="project" value="UniProtKB-UniRule"/>
</dbReference>
<protein>
    <recommendedName>
        <fullName evidence="1">Large ribosomal subunit protein mL60</fullName>
    </recommendedName>
</protein>
<keyword evidence="1" id="KW-0687">Ribonucleoprotein</keyword>
<accession>A0A8E2E8Q3</accession>
<dbReference type="GO" id="GO:0005762">
    <property type="term" value="C:mitochondrial large ribosomal subunit"/>
    <property type="evidence" value="ECO:0007669"/>
    <property type="project" value="UniProtKB-UniRule"/>
</dbReference>
<comment type="subunit">
    <text evidence="1">Component of the mitochondrial large ribosomal subunit.</text>
</comment>
<dbReference type="AlphaFoldDB" id="A0A8E2E8Q3"/>
<dbReference type="Pfam" id="PF09784">
    <property type="entry name" value="L31"/>
    <property type="match status" value="1"/>
</dbReference>
<dbReference type="OrthoDB" id="2332379at2759"/>
<organism evidence="2 3">
    <name type="scientific">Lepidopterella palustris CBS 459.81</name>
    <dbReference type="NCBI Taxonomy" id="1314670"/>
    <lineage>
        <taxon>Eukaryota</taxon>
        <taxon>Fungi</taxon>
        <taxon>Dikarya</taxon>
        <taxon>Ascomycota</taxon>
        <taxon>Pezizomycotina</taxon>
        <taxon>Dothideomycetes</taxon>
        <taxon>Pleosporomycetidae</taxon>
        <taxon>Mytilinidiales</taxon>
        <taxon>Argynnaceae</taxon>
        <taxon>Lepidopterella</taxon>
    </lineage>
</organism>
<evidence type="ECO:0000256" key="1">
    <source>
        <dbReference type="PIRNR" id="PIRNR002216"/>
    </source>
</evidence>
<name>A0A8E2E8Q3_9PEZI</name>
<dbReference type="InterPro" id="IPR016340">
    <property type="entry name" value="Ribosomal_mL60"/>
</dbReference>
<comment type="subcellular location">
    <subcellularLocation>
        <location evidence="1">Mitochondrion</location>
    </subcellularLocation>
</comment>
<evidence type="ECO:0000313" key="2">
    <source>
        <dbReference type="EMBL" id="OCK79432.1"/>
    </source>
</evidence>
<gene>
    <name evidence="2" type="ORF">K432DRAFT_68643</name>
</gene>
<reference evidence="2 3" key="1">
    <citation type="journal article" date="2016" name="Nat. Commun.">
        <title>Ectomycorrhizal ecology is imprinted in the genome of the dominant symbiotic fungus Cenococcum geophilum.</title>
        <authorList>
            <consortium name="DOE Joint Genome Institute"/>
            <person name="Peter M."/>
            <person name="Kohler A."/>
            <person name="Ohm R.A."/>
            <person name="Kuo A."/>
            <person name="Krutzmann J."/>
            <person name="Morin E."/>
            <person name="Arend M."/>
            <person name="Barry K.W."/>
            <person name="Binder M."/>
            <person name="Choi C."/>
            <person name="Clum A."/>
            <person name="Copeland A."/>
            <person name="Grisel N."/>
            <person name="Haridas S."/>
            <person name="Kipfer T."/>
            <person name="LaButti K."/>
            <person name="Lindquist E."/>
            <person name="Lipzen A."/>
            <person name="Maire R."/>
            <person name="Meier B."/>
            <person name="Mihaltcheva S."/>
            <person name="Molinier V."/>
            <person name="Murat C."/>
            <person name="Poggeler S."/>
            <person name="Quandt C.A."/>
            <person name="Sperisen C."/>
            <person name="Tritt A."/>
            <person name="Tisserant E."/>
            <person name="Crous P.W."/>
            <person name="Henrissat B."/>
            <person name="Nehls U."/>
            <person name="Egli S."/>
            <person name="Spatafora J.W."/>
            <person name="Grigoriev I.V."/>
            <person name="Martin F.M."/>
        </authorList>
    </citation>
    <scope>NUCLEOTIDE SEQUENCE [LARGE SCALE GENOMIC DNA]</scope>
    <source>
        <strain evidence="2 3">CBS 459.81</strain>
    </source>
</reference>
<evidence type="ECO:0000313" key="3">
    <source>
        <dbReference type="Proteomes" id="UP000250266"/>
    </source>
</evidence>
<dbReference type="GO" id="GO:0032543">
    <property type="term" value="P:mitochondrial translation"/>
    <property type="evidence" value="ECO:0007669"/>
    <property type="project" value="UniProtKB-UniRule"/>
</dbReference>
<dbReference type="PANTHER" id="PTHR28271">
    <property type="entry name" value="54S RIBOSOMAL PROTEIN L31, MITOCHONDRIAL"/>
    <property type="match status" value="1"/>
</dbReference>
<proteinExistence type="predicted"/>
<dbReference type="EMBL" id="KV745006">
    <property type="protein sequence ID" value="OCK79432.1"/>
    <property type="molecule type" value="Genomic_DNA"/>
</dbReference>
<dbReference type="PANTHER" id="PTHR28271:SF1">
    <property type="entry name" value="LARGE RIBOSOMAL SUBUNIT PROTEIN ML60"/>
    <property type="match status" value="1"/>
</dbReference>
<keyword evidence="3" id="KW-1185">Reference proteome</keyword>
<dbReference type="Proteomes" id="UP000250266">
    <property type="component" value="Unassembled WGS sequence"/>
</dbReference>
<sequence>MFGAFRLTQPLSGGLLWKIPWRLSRHQKARHRERLQRVDNIISTLDNALAKKGLSTKQLERWKNEMPTEQEMLPKDKYTVFDRKVKRYRKAIHKLPKWTRVSQRLNPPGF</sequence>